<feature type="region of interest" description="Disordered" evidence="1">
    <location>
        <begin position="1"/>
        <end position="20"/>
    </location>
</feature>
<reference evidence="2" key="3">
    <citation type="submission" date="2022-06" db="UniProtKB">
        <authorList>
            <consortium name="EnsemblPlants"/>
        </authorList>
    </citation>
    <scope>IDENTIFICATION</scope>
</reference>
<protein>
    <submittedName>
        <fullName evidence="2">Uncharacterized protein</fullName>
    </submittedName>
</protein>
<evidence type="ECO:0000256" key="1">
    <source>
        <dbReference type="SAM" id="MobiDB-lite"/>
    </source>
</evidence>
<dbReference type="Proteomes" id="UP000015106">
    <property type="component" value="Chromosome 7"/>
</dbReference>
<reference evidence="3" key="1">
    <citation type="journal article" date="2013" name="Nature">
        <title>Draft genome of the wheat A-genome progenitor Triticum urartu.</title>
        <authorList>
            <person name="Ling H.Q."/>
            <person name="Zhao S."/>
            <person name="Liu D."/>
            <person name="Wang J."/>
            <person name="Sun H."/>
            <person name="Zhang C."/>
            <person name="Fan H."/>
            <person name="Li D."/>
            <person name="Dong L."/>
            <person name="Tao Y."/>
            <person name="Gao C."/>
            <person name="Wu H."/>
            <person name="Li Y."/>
            <person name="Cui Y."/>
            <person name="Guo X."/>
            <person name="Zheng S."/>
            <person name="Wang B."/>
            <person name="Yu K."/>
            <person name="Liang Q."/>
            <person name="Yang W."/>
            <person name="Lou X."/>
            <person name="Chen J."/>
            <person name="Feng M."/>
            <person name="Jian J."/>
            <person name="Zhang X."/>
            <person name="Luo G."/>
            <person name="Jiang Y."/>
            <person name="Liu J."/>
            <person name="Wang Z."/>
            <person name="Sha Y."/>
            <person name="Zhang B."/>
            <person name="Wu H."/>
            <person name="Tang D."/>
            <person name="Shen Q."/>
            <person name="Xue P."/>
            <person name="Zou S."/>
            <person name="Wang X."/>
            <person name="Liu X."/>
            <person name="Wang F."/>
            <person name="Yang Y."/>
            <person name="An X."/>
            <person name="Dong Z."/>
            <person name="Zhang K."/>
            <person name="Zhang X."/>
            <person name="Luo M.C."/>
            <person name="Dvorak J."/>
            <person name="Tong Y."/>
            <person name="Wang J."/>
            <person name="Yang H."/>
            <person name="Li Z."/>
            <person name="Wang D."/>
            <person name="Zhang A."/>
            <person name="Wang J."/>
        </authorList>
    </citation>
    <scope>NUCLEOTIDE SEQUENCE</scope>
    <source>
        <strain evidence="3">cv. G1812</strain>
    </source>
</reference>
<keyword evidence="3" id="KW-1185">Reference proteome</keyword>
<evidence type="ECO:0000313" key="2">
    <source>
        <dbReference type="EnsemblPlants" id="TuG1812G0700005322.01.T01.cds391548"/>
    </source>
</evidence>
<reference evidence="2" key="2">
    <citation type="submission" date="2018-03" db="EMBL/GenBank/DDBJ databases">
        <title>The Triticum urartu genome reveals the dynamic nature of wheat genome evolution.</title>
        <authorList>
            <person name="Ling H."/>
            <person name="Ma B."/>
            <person name="Shi X."/>
            <person name="Liu H."/>
            <person name="Dong L."/>
            <person name="Sun H."/>
            <person name="Cao Y."/>
            <person name="Gao Q."/>
            <person name="Zheng S."/>
            <person name="Li Y."/>
            <person name="Yu Y."/>
            <person name="Du H."/>
            <person name="Qi M."/>
            <person name="Li Y."/>
            <person name="Yu H."/>
            <person name="Cui Y."/>
            <person name="Wang N."/>
            <person name="Chen C."/>
            <person name="Wu H."/>
            <person name="Zhao Y."/>
            <person name="Zhang J."/>
            <person name="Li Y."/>
            <person name="Zhou W."/>
            <person name="Zhang B."/>
            <person name="Hu W."/>
            <person name="Eijk M."/>
            <person name="Tang J."/>
            <person name="Witsenboer H."/>
            <person name="Zhao S."/>
            <person name="Li Z."/>
            <person name="Zhang A."/>
            <person name="Wang D."/>
            <person name="Liang C."/>
        </authorList>
    </citation>
    <scope>NUCLEOTIDE SEQUENCE [LARGE SCALE GENOMIC DNA]</scope>
    <source>
        <strain evidence="2">cv. G1812</strain>
    </source>
</reference>
<proteinExistence type="predicted"/>
<dbReference type="Gramene" id="TuG1812G0700005322.01.T01">
    <property type="protein sequence ID" value="TuG1812G0700005322.01.T01.cds391548"/>
    <property type="gene ID" value="TuG1812G0700005322.01"/>
</dbReference>
<organism evidence="2 3">
    <name type="scientific">Triticum urartu</name>
    <name type="common">Red wild einkorn</name>
    <name type="synonym">Crithodium urartu</name>
    <dbReference type="NCBI Taxonomy" id="4572"/>
    <lineage>
        <taxon>Eukaryota</taxon>
        <taxon>Viridiplantae</taxon>
        <taxon>Streptophyta</taxon>
        <taxon>Embryophyta</taxon>
        <taxon>Tracheophyta</taxon>
        <taxon>Spermatophyta</taxon>
        <taxon>Magnoliopsida</taxon>
        <taxon>Liliopsida</taxon>
        <taxon>Poales</taxon>
        <taxon>Poaceae</taxon>
        <taxon>BOP clade</taxon>
        <taxon>Pooideae</taxon>
        <taxon>Triticodae</taxon>
        <taxon>Triticeae</taxon>
        <taxon>Triticinae</taxon>
        <taxon>Triticum</taxon>
    </lineage>
</organism>
<sequence>MRNQVIPPKRADDAEPALFSHPHQPYRLSSLRRLLLVSLSPSICAAPPRLPLILPLAAADSSPLDL</sequence>
<evidence type="ECO:0000313" key="3">
    <source>
        <dbReference type="Proteomes" id="UP000015106"/>
    </source>
</evidence>
<dbReference type="EnsemblPlants" id="TuG1812G0700005322.01.T01">
    <property type="protein sequence ID" value="TuG1812G0700005322.01.T01.cds391548"/>
    <property type="gene ID" value="TuG1812G0700005322.01"/>
</dbReference>
<accession>A0A8R7R7V8</accession>
<dbReference type="AlphaFoldDB" id="A0A8R7R7V8"/>
<name>A0A8R7R7V8_TRIUA</name>